<protein>
    <submittedName>
        <fullName evidence="2">Uncharacterized protein</fullName>
    </submittedName>
</protein>
<evidence type="ECO:0000256" key="1">
    <source>
        <dbReference type="SAM" id="MobiDB-lite"/>
    </source>
</evidence>
<reference evidence="2 3" key="1">
    <citation type="submission" date="2023-03" db="EMBL/GenBank/DDBJ databases">
        <title>Draft genome sequence of type strain Streptomyces ferralitis JCM 14344.</title>
        <authorList>
            <person name="Klaysubun C."/>
            <person name="Duangmal K."/>
        </authorList>
    </citation>
    <scope>NUCLEOTIDE SEQUENCE [LARGE SCALE GENOMIC DNA]</scope>
    <source>
        <strain evidence="2 3">JCM 14344</strain>
    </source>
</reference>
<sequence>QGVELSPAQTEAVVRSGSSGSADERVAAWQEYQRASAAVVRAEEDVNHYRQDDGGSGWRARQALYVGLQAVQDQGRAVGVLRGLGMDPEQVRGNLAAAAFDSMREPGSRQEFGSVDQQVVEQSPQERSAASSSASAVTHAEPETGLAPSVSERSSAVDVHDGGAESAGAVGGFLVRLGGDSCGAGDRLGALGV</sequence>
<keyword evidence="3" id="KW-1185">Reference proteome</keyword>
<proteinExistence type="predicted"/>
<comment type="caution">
    <text evidence="2">The sequence shown here is derived from an EMBL/GenBank/DDBJ whole genome shotgun (WGS) entry which is preliminary data.</text>
</comment>
<gene>
    <name evidence="2" type="ORF">P2L57_39850</name>
</gene>
<dbReference type="RefSeq" id="WP_275823493.1">
    <property type="nucleotide sequence ID" value="NZ_JARHTQ010000098.1"/>
</dbReference>
<evidence type="ECO:0000313" key="2">
    <source>
        <dbReference type="EMBL" id="MDF2261645.1"/>
    </source>
</evidence>
<evidence type="ECO:0000313" key="3">
    <source>
        <dbReference type="Proteomes" id="UP001220022"/>
    </source>
</evidence>
<dbReference type="Proteomes" id="UP001220022">
    <property type="component" value="Unassembled WGS sequence"/>
</dbReference>
<dbReference type="EMBL" id="JARHTQ010000098">
    <property type="protein sequence ID" value="MDF2261645.1"/>
    <property type="molecule type" value="Genomic_DNA"/>
</dbReference>
<organism evidence="2 3">
    <name type="scientific">Streptantibioticus ferralitis</name>
    <dbReference type="NCBI Taxonomy" id="236510"/>
    <lineage>
        <taxon>Bacteria</taxon>
        <taxon>Bacillati</taxon>
        <taxon>Actinomycetota</taxon>
        <taxon>Actinomycetes</taxon>
        <taxon>Kitasatosporales</taxon>
        <taxon>Streptomycetaceae</taxon>
        <taxon>Streptantibioticus</taxon>
    </lineage>
</organism>
<accession>A0ABT5ZF43</accession>
<name>A0ABT5ZF43_9ACTN</name>
<feature type="compositionally biased region" description="Polar residues" evidence="1">
    <location>
        <begin position="115"/>
        <end position="126"/>
    </location>
</feature>
<feature type="region of interest" description="Disordered" evidence="1">
    <location>
        <begin position="1"/>
        <end position="21"/>
    </location>
</feature>
<feature type="non-terminal residue" evidence="2">
    <location>
        <position position="1"/>
    </location>
</feature>
<feature type="region of interest" description="Disordered" evidence="1">
    <location>
        <begin position="103"/>
        <end position="162"/>
    </location>
</feature>